<reference evidence="2" key="2">
    <citation type="journal article" date="2023" name="Microbiol Resour">
        <title>Decontamination and Annotation of the Draft Genome Sequence of the Oomycete Lagenidium giganteum ARSEF 373.</title>
        <authorList>
            <person name="Morgan W.R."/>
            <person name="Tartar A."/>
        </authorList>
    </citation>
    <scope>NUCLEOTIDE SEQUENCE</scope>
    <source>
        <strain evidence="2">ARSEF 373</strain>
    </source>
</reference>
<protein>
    <recommendedName>
        <fullName evidence="1">Peptidase S74 domain-containing protein</fullName>
    </recommendedName>
</protein>
<reference evidence="2" key="1">
    <citation type="submission" date="2022-11" db="EMBL/GenBank/DDBJ databases">
        <authorList>
            <person name="Morgan W.R."/>
            <person name="Tartar A."/>
        </authorList>
    </citation>
    <scope>NUCLEOTIDE SEQUENCE</scope>
    <source>
        <strain evidence="2">ARSEF 373</strain>
    </source>
</reference>
<name>A0AAV2Z5E5_9STRA</name>
<dbReference type="Proteomes" id="UP001146120">
    <property type="component" value="Unassembled WGS sequence"/>
</dbReference>
<dbReference type="PROSITE" id="PS51688">
    <property type="entry name" value="ICA"/>
    <property type="match status" value="1"/>
</dbReference>
<keyword evidence="3" id="KW-1185">Reference proteome</keyword>
<feature type="domain" description="Peptidase S74" evidence="1">
    <location>
        <begin position="119"/>
        <end position="220"/>
    </location>
</feature>
<evidence type="ECO:0000313" key="3">
    <source>
        <dbReference type="Proteomes" id="UP001146120"/>
    </source>
</evidence>
<evidence type="ECO:0000259" key="1">
    <source>
        <dbReference type="PROSITE" id="PS51688"/>
    </source>
</evidence>
<gene>
    <name evidence="2" type="ORF">N0F65_004866</name>
</gene>
<comment type="caution">
    <text evidence="2">The sequence shown here is derived from an EMBL/GenBank/DDBJ whole genome shotgun (WGS) entry which is preliminary data.</text>
</comment>
<organism evidence="2 3">
    <name type="scientific">Lagenidium giganteum</name>
    <dbReference type="NCBI Taxonomy" id="4803"/>
    <lineage>
        <taxon>Eukaryota</taxon>
        <taxon>Sar</taxon>
        <taxon>Stramenopiles</taxon>
        <taxon>Oomycota</taxon>
        <taxon>Peronosporomycetes</taxon>
        <taxon>Pythiales</taxon>
        <taxon>Pythiaceae</taxon>
    </lineage>
</organism>
<sequence>MPLYVESSNASPVSFAFQLSNASNTTSTNSAYLGTVSNNDLRRLMTNNSTKVIITSSGRLGVGTTSPSCGLDIATAVNTYSFSVVSGSTSNLGGGPVSVNMCARFRGSIWVQDKIYATSDRRLKTNISPLDFTLEHYSKLNPVSDKWKNTDKVMLGLIAREVKDVCGESVTALENENMKEEADGDLDGYQLTVDYNCINMMNVVAIKKLVEKVQKLEDLVEKLVARPVVAKWLRSVSNEAKQ</sequence>
<accession>A0AAV2Z5E5</accession>
<proteinExistence type="predicted"/>
<evidence type="ECO:0000313" key="2">
    <source>
        <dbReference type="EMBL" id="DBA01516.1"/>
    </source>
</evidence>
<dbReference type="EMBL" id="DAKRPA010000046">
    <property type="protein sequence ID" value="DBA01516.1"/>
    <property type="molecule type" value="Genomic_DNA"/>
</dbReference>
<dbReference type="InterPro" id="IPR030392">
    <property type="entry name" value="S74_ICA"/>
</dbReference>
<dbReference type="Pfam" id="PF13884">
    <property type="entry name" value="Peptidase_S74"/>
    <property type="match status" value="1"/>
</dbReference>
<dbReference type="AlphaFoldDB" id="A0AAV2Z5E5"/>